<dbReference type="InterPro" id="IPR021607">
    <property type="entry name" value="DUF3224"/>
</dbReference>
<gene>
    <name evidence="1" type="ORF">ACFPT7_04760</name>
</gene>
<accession>A0ABW1EB84</accession>
<dbReference type="RefSeq" id="WP_263336949.1">
    <property type="nucleotide sequence ID" value="NZ_JAGSYH010000004.1"/>
</dbReference>
<evidence type="ECO:0000313" key="2">
    <source>
        <dbReference type="Proteomes" id="UP001596091"/>
    </source>
</evidence>
<name>A0ABW1EB84_9BACT</name>
<keyword evidence="2" id="KW-1185">Reference proteome</keyword>
<reference evidence="2" key="1">
    <citation type="journal article" date="2019" name="Int. J. Syst. Evol. Microbiol.">
        <title>The Global Catalogue of Microorganisms (GCM) 10K type strain sequencing project: providing services to taxonomists for standard genome sequencing and annotation.</title>
        <authorList>
            <consortium name="The Broad Institute Genomics Platform"/>
            <consortium name="The Broad Institute Genome Sequencing Center for Infectious Disease"/>
            <person name="Wu L."/>
            <person name="Ma J."/>
        </authorList>
    </citation>
    <scope>NUCLEOTIDE SEQUENCE [LARGE SCALE GENOMIC DNA]</scope>
    <source>
        <strain evidence="2">JCM 4087</strain>
    </source>
</reference>
<dbReference type="Pfam" id="PF11528">
    <property type="entry name" value="DUF3224"/>
    <property type="match status" value="1"/>
</dbReference>
<evidence type="ECO:0000313" key="1">
    <source>
        <dbReference type="EMBL" id="MFC5861592.1"/>
    </source>
</evidence>
<dbReference type="Gene3D" id="2.40.350.10">
    <property type="entry name" value="SO1590-like"/>
    <property type="match status" value="1"/>
</dbReference>
<dbReference type="SUPFAM" id="SSF159238">
    <property type="entry name" value="SO1590-like"/>
    <property type="match status" value="1"/>
</dbReference>
<organism evidence="1 2">
    <name type="scientific">Acidicapsa dinghuensis</name>
    <dbReference type="NCBI Taxonomy" id="2218256"/>
    <lineage>
        <taxon>Bacteria</taxon>
        <taxon>Pseudomonadati</taxon>
        <taxon>Acidobacteriota</taxon>
        <taxon>Terriglobia</taxon>
        <taxon>Terriglobales</taxon>
        <taxon>Acidobacteriaceae</taxon>
        <taxon>Acidicapsa</taxon>
    </lineage>
</organism>
<protein>
    <submittedName>
        <fullName evidence="1">DUF3224 domain-containing protein</fullName>
    </submittedName>
</protein>
<dbReference type="Proteomes" id="UP001596091">
    <property type="component" value="Unassembled WGS sequence"/>
</dbReference>
<dbReference type="EMBL" id="JBHSPH010000002">
    <property type="protein sequence ID" value="MFC5861592.1"/>
    <property type="molecule type" value="Genomic_DNA"/>
</dbReference>
<proteinExistence type="predicted"/>
<dbReference type="InterPro" id="IPR023159">
    <property type="entry name" value="SO1590-like_sf"/>
</dbReference>
<sequence>MQIRANGTFDVKMTPQGWAESQPEAAKTLGRFLIDKQIHGDLEATTQGQMLACCDGKPSSSGAYVAIERVTGTLHGRSGSFALCHVGLIAQGAPELTIKVVPGSGTDELHGIAGEFRIKRDEGKHSYEFDYTLTTEQ</sequence>
<comment type="caution">
    <text evidence="1">The sequence shown here is derived from an EMBL/GenBank/DDBJ whole genome shotgun (WGS) entry which is preliminary data.</text>
</comment>